<dbReference type="PANTHER" id="PTHR10169">
    <property type="entry name" value="DNA TOPOISOMERASE/GYRASE"/>
    <property type="match status" value="1"/>
</dbReference>
<dbReference type="InterPro" id="IPR018522">
    <property type="entry name" value="TopoIIA_CS"/>
</dbReference>
<dbReference type="Pfam" id="PF16898">
    <property type="entry name" value="TOPRIM_C"/>
    <property type="match status" value="2"/>
</dbReference>
<sequence length="1562" mass="175039">MADVDYMDDCFSEYSEEADAYSDESDFDFDDAPKPKAKASKKTVSAPKPNSKKTTSKKTLDLEDSDVEMSEPRAAPLGDVSNNANASSKKSKGKKTVEETYKQMSQLEHILLRPDTYIGSIERVTQNMWILQGEDVVQKEIEFTPGLFKIYDEILVNAADNKQRNPDTMDKMEITVDAENNLISVLNNGKGLPVQWHNEAKCYVPTLVFGRLLTGSNFDDAEKKTTGGRNGYGAKLANIFSTEFIIECGDSNEEKIFRQRFTNNMRENEEPVIKKMTAAQKKKGDYVKVSFKPDLAKFKMDRLDEDTVQLLSKRAYDIAGSLAFIPGKKLTVSLNGKKLPIKKFDNYLKLYKGLENPIAYEVVEGRWEVGVGAADGGTMEQVSFVNAICTSKGGEHVNYIADQVAKRLVEIVNKKNKGGAAIKAAQVKNHISIFVNCLIDNPTFDSQTKEFLTTKKSKFGSKCELSAAFLKKIEKSDVVTKILNFAKFKEREKLGRKGGKKVNKLTGIKKLDDANKAGTKDGKDCTLILTEGDSAKSLAMSGISVVGRDYYGVFPLKGKPLNVRDATAQQVMKNEEISNLVNILGLKYNQVYDEKNIKELRYGHLMIMADQDHDGSHIKGLIINFLHHFWPSLLDVPGFLTQFITPIIKASKGKQTKTFFTLPEYNSWKESTGNDAKGWKIKYYKGLGTSTSAEAKEYFSQIETHEIQFNTISSDVVDVDLDGDMDLDSAVPDNASSGNDLIEMVFSKNKVEERKTWLNNIKPDTYLDYSEAQVEGVNYSTFVNSEFILFSQADNIRSIPHILDGFKPSQRKVLFGCFLRNLKSEMKVAQLSGYVGEKSAYHHGEASLQGTIVNMAQDFVGSNNINLLTPSGQFGTRRMGGKDHASARYIFTKLEQITRMIFHPDDDELLDYLNDDGQSIEPVSYMPVIPMILVNGADGIGTGYSTNIPNFSPRDIIANLRRKIKGEDMVEMHPQYFGFTGQIDKIKTGSYCISGKIERVDDETLLISELPVKSWTQDYKQFLEQMMTGEDKKGTKKTKKETKDSESDIKDFKENHTDTTVSFTVTADAKKIDAWEKEKDGLMGKFKLTSKLSTSNMTAFDSEGKIIKFDNADMIMNYFYDIRLDYYVKRKDHLLANLEKEQRMLSNKARFIEEVCAGDLVVTKRKKNELLADLKERGYDLFPKAGKKDAQESEDEEDEENESELAAGYQYLLGMKIWALTFEKAKKLRDELEEKNQAVEKLKATAPTQLWESDLDDLEAALDDRDEFYENAAAEEVKSQNKAKKSRSKKATKARKKKSSSSDDDDDDEDFMPKAKNVRKKKAPAPKPAVTKASVSSSVSEASASKPVAKAKPAAKPKPVIKPVININDSDDDSDDDFLSNKGSLMDRLKSNKSSSSLDTSSSTKASKPKSKKRGSPKSRKEDDDEDLSFDLENFEPASLTPAPKKSRKAAKVALKPIQLDSDDEMEEEKPKKKPASKKAAPKKKEAPKKKAAPKKKVVEDSFIASDSEEEEFDEDLLDESEDEDDEVSFVKPPPRARSGRARTQKTYTVDSDSDSDFDFDE</sequence>
<evidence type="ECO:0000259" key="17">
    <source>
        <dbReference type="PROSITE" id="PS52040"/>
    </source>
</evidence>
<comment type="subunit">
    <text evidence="14">Homodimer.</text>
</comment>
<evidence type="ECO:0000256" key="9">
    <source>
        <dbReference type="ARBA" id="ARBA00022842"/>
    </source>
</evidence>
<feature type="domain" description="Toprim" evidence="16">
    <location>
        <begin position="525"/>
        <end position="641"/>
    </location>
</feature>
<reference evidence="18 19" key="1">
    <citation type="journal article" date="2021" name="Sci. Rep.">
        <title>The genome of the diatom Chaetoceros tenuissimus carries an ancient integrated fragment of an extant virus.</title>
        <authorList>
            <person name="Hongo Y."/>
            <person name="Kimura K."/>
            <person name="Takaki Y."/>
            <person name="Yoshida Y."/>
            <person name="Baba S."/>
            <person name="Kobayashi G."/>
            <person name="Nagasaki K."/>
            <person name="Hano T."/>
            <person name="Tomaru Y."/>
        </authorList>
    </citation>
    <scope>NUCLEOTIDE SEQUENCE [LARGE SCALE GENOMIC DNA]</scope>
    <source>
        <strain evidence="18 19">NIES-3715</strain>
    </source>
</reference>
<comment type="subcellular location">
    <subcellularLocation>
        <location evidence="4">Plastid</location>
        <location evidence="4">Chloroplast</location>
    </subcellularLocation>
</comment>
<dbReference type="SUPFAM" id="SSF56719">
    <property type="entry name" value="Type II DNA topoisomerase"/>
    <property type="match status" value="1"/>
</dbReference>
<dbReference type="InterPro" id="IPR001154">
    <property type="entry name" value="TopoII_euk"/>
</dbReference>
<feature type="compositionally biased region" description="Low complexity" evidence="15">
    <location>
        <begin position="1328"/>
        <end position="1364"/>
    </location>
</feature>
<evidence type="ECO:0000256" key="4">
    <source>
        <dbReference type="ARBA" id="ARBA00004229"/>
    </source>
</evidence>
<protein>
    <recommendedName>
        <fullName evidence="14">DNA topoisomerase 2</fullName>
        <ecNumber evidence="14">5.6.2.2</ecNumber>
    </recommendedName>
</protein>
<dbReference type="InterPro" id="IPR031660">
    <property type="entry name" value="TOPRIM_C"/>
</dbReference>
<comment type="cofactor">
    <cofactor evidence="3">
        <name>Mg(2+)</name>
        <dbReference type="ChEBI" id="CHEBI:18420"/>
    </cofactor>
</comment>
<dbReference type="InterPro" id="IPR001241">
    <property type="entry name" value="Topo_IIA"/>
</dbReference>
<evidence type="ECO:0000256" key="5">
    <source>
        <dbReference type="ARBA" id="ARBA00011080"/>
    </source>
</evidence>
<feature type="compositionally biased region" description="Acidic residues" evidence="15">
    <location>
        <begin position="1192"/>
        <end position="1203"/>
    </location>
</feature>
<dbReference type="SUPFAM" id="SSF54211">
    <property type="entry name" value="Ribosomal protein S5 domain 2-like"/>
    <property type="match status" value="1"/>
</dbReference>
<dbReference type="SUPFAM" id="SSF55874">
    <property type="entry name" value="ATPase domain of HSP90 chaperone/DNA topoisomerase II/histidine kinase"/>
    <property type="match status" value="1"/>
</dbReference>
<evidence type="ECO:0000256" key="15">
    <source>
        <dbReference type="SAM" id="MobiDB-lite"/>
    </source>
</evidence>
<keyword evidence="8 14" id="KW-0067">ATP-binding</keyword>
<dbReference type="Gene3D" id="1.10.268.10">
    <property type="entry name" value="Topoisomerase, domain 3"/>
    <property type="match status" value="1"/>
</dbReference>
<dbReference type="EC" id="5.6.2.2" evidence="14"/>
<dbReference type="Gene3D" id="3.40.50.670">
    <property type="match status" value="1"/>
</dbReference>
<feature type="compositionally biased region" description="Acidic residues" evidence="15">
    <location>
        <begin position="15"/>
        <end position="30"/>
    </location>
</feature>
<dbReference type="GO" id="GO:0009507">
    <property type="term" value="C:chloroplast"/>
    <property type="evidence" value="ECO:0007669"/>
    <property type="project" value="UniProtKB-SubCell"/>
</dbReference>
<dbReference type="EMBL" id="BLLK01000062">
    <property type="protein sequence ID" value="GFH58588.1"/>
    <property type="molecule type" value="Genomic_DNA"/>
</dbReference>
<feature type="region of interest" description="Disordered" evidence="15">
    <location>
        <begin position="1185"/>
        <end position="1204"/>
    </location>
</feature>
<dbReference type="GO" id="GO:0005524">
    <property type="term" value="F:ATP binding"/>
    <property type="evidence" value="ECO:0007669"/>
    <property type="project" value="UniProtKB-UniRule"/>
</dbReference>
<comment type="caution">
    <text evidence="18">The sequence shown here is derived from an EMBL/GenBank/DDBJ whole genome shotgun (WGS) entry which is preliminary data.</text>
</comment>
<feature type="active site" description="O-(5'-phospho-DNA)-tyrosine intermediate" evidence="13">
    <location>
        <position position="889"/>
    </location>
</feature>
<feature type="region of interest" description="Disordered" evidence="15">
    <location>
        <begin position="15"/>
        <end position="99"/>
    </location>
</feature>
<dbReference type="FunFam" id="3.30.1490.30:FF:000001">
    <property type="entry name" value="DNA topoisomerase 2"/>
    <property type="match status" value="1"/>
</dbReference>
<dbReference type="InterPro" id="IPR006171">
    <property type="entry name" value="TOPRIM_dom"/>
</dbReference>
<feature type="compositionally biased region" description="Acidic residues" evidence="15">
    <location>
        <begin position="1423"/>
        <end position="1434"/>
    </location>
</feature>
<dbReference type="Gene3D" id="3.90.199.10">
    <property type="entry name" value="Topoisomerase II, domain 5"/>
    <property type="match status" value="1"/>
</dbReference>
<dbReference type="GO" id="GO:0005634">
    <property type="term" value="C:nucleus"/>
    <property type="evidence" value="ECO:0007669"/>
    <property type="project" value="TreeGrafter"/>
</dbReference>
<keyword evidence="6" id="KW-0479">Metal-binding</keyword>
<dbReference type="GO" id="GO:0003677">
    <property type="term" value="F:DNA binding"/>
    <property type="evidence" value="ECO:0007669"/>
    <property type="project" value="UniProtKB-UniRule"/>
</dbReference>
<keyword evidence="12 13" id="KW-0413">Isomerase</keyword>
<dbReference type="PRINTS" id="PR00418">
    <property type="entry name" value="TPI2FAMILY"/>
</dbReference>
<dbReference type="Pfam" id="PF00204">
    <property type="entry name" value="DNA_gyraseB"/>
    <property type="match status" value="1"/>
</dbReference>
<dbReference type="FunFam" id="3.30.230.10:FF:000008">
    <property type="entry name" value="DNA topoisomerase 2"/>
    <property type="match status" value="1"/>
</dbReference>
<dbReference type="Gene3D" id="3.30.1360.40">
    <property type="match status" value="1"/>
</dbReference>
<dbReference type="PROSITE" id="PS50880">
    <property type="entry name" value="TOPRIM"/>
    <property type="match status" value="1"/>
</dbReference>
<dbReference type="Pfam" id="PF01751">
    <property type="entry name" value="Toprim"/>
    <property type="match status" value="1"/>
</dbReference>
<comment type="function">
    <text evidence="14">Control of topological states of DNA by transient breakage and subsequent rejoining of DNA strands. Topoisomerase II makes double-strand breaks.</text>
</comment>
<dbReference type="InterPro" id="IPR034157">
    <property type="entry name" value="TOPRIM_TopoII"/>
</dbReference>
<evidence type="ECO:0000256" key="6">
    <source>
        <dbReference type="ARBA" id="ARBA00022723"/>
    </source>
</evidence>
<evidence type="ECO:0000256" key="7">
    <source>
        <dbReference type="ARBA" id="ARBA00022741"/>
    </source>
</evidence>
<dbReference type="InterPro" id="IPR020568">
    <property type="entry name" value="Ribosomal_Su5_D2-typ_SF"/>
</dbReference>
<dbReference type="SMART" id="SM00433">
    <property type="entry name" value="TOP2c"/>
    <property type="match status" value="1"/>
</dbReference>
<feature type="compositionally biased region" description="Basic and acidic residues" evidence="15">
    <location>
        <begin position="1041"/>
        <end position="1051"/>
    </location>
</feature>
<dbReference type="InterPro" id="IPR036890">
    <property type="entry name" value="HATPase_C_sf"/>
</dbReference>
<dbReference type="InterPro" id="IPR050634">
    <property type="entry name" value="DNA_Topoisomerase_II"/>
</dbReference>
<dbReference type="GO" id="GO:0046872">
    <property type="term" value="F:metal ion binding"/>
    <property type="evidence" value="ECO:0007669"/>
    <property type="project" value="UniProtKB-KW"/>
</dbReference>
<dbReference type="InterPro" id="IPR013506">
    <property type="entry name" value="Topo_IIA_bsu_dom2"/>
</dbReference>
<evidence type="ECO:0000256" key="11">
    <source>
        <dbReference type="ARBA" id="ARBA00023125"/>
    </source>
</evidence>
<evidence type="ECO:0000256" key="1">
    <source>
        <dbReference type="ARBA" id="ARBA00000185"/>
    </source>
</evidence>
<feature type="compositionally biased region" description="Basic residues" evidence="15">
    <location>
        <begin position="1281"/>
        <end position="1299"/>
    </location>
</feature>
<name>A0AAD3D6F2_9STRA</name>
<evidence type="ECO:0000256" key="14">
    <source>
        <dbReference type="RuleBase" id="RU362094"/>
    </source>
</evidence>
<dbReference type="GO" id="GO:0006265">
    <property type="term" value="P:DNA topological change"/>
    <property type="evidence" value="ECO:0007669"/>
    <property type="project" value="UniProtKB-UniRule"/>
</dbReference>
<comment type="similarity">
    <text evidence="5 14">Belongs to the type II topoisomerase family.</text>
</comment>
<feature type="compositionally biased region" description="Acidic residues" evidence="15">
    <location>
        <begin position="1552"/>
        <end position="1562"/>
    </location>
</feature>
<keyword evidence="7 14" id="KW-0547">Nucleotide-binding</keyword>
<keyword evidence="10 13" id="KW-0799">Topoisomerase</keyword>
<dbReference type="FunFam" id="3.90.199.10:FF:000002">
    <property type="entry name" value="DNA topoisomerase 2"/>
    <property type="match status" value="1"/>
</dbReference>
<dbReference type="Gene3D" id="3.30.565.10">
    <property type="entry name" value="Histidine kinase-like ATPase, C-terminal domain"/>
    <property type="match status" value="1"/>
</dbReference>
<dbReference type="SMART" id="SM00434">
    <property type="entry name" value="TOP4c"/>
    <property type="match status" value="1"/>
</dbReference>
<feature type="region of interest" description="Disordered" evidence="15">
    <location>
        <begin position="1030"/>
        <end position="1051"/>
    </location>
</feature>
<dbReference type="FunFam" id="3.40.50.670:FF:000001">
    <property type="entry name" value="DNA topoisomerase 2"/>
    <property type="match status" value="1"/>
</dbReference>
<evidence type="ECO:0000256" key="12">
    <source>
        <dbReference type="ARBA" id="ARBA00023235"/>
    </source>
</evidence>
<keyword evidence="19" id="KW-1185">Reference proteome</keyword>
<evidence type="ECO:0000256" key="3">
    <source>
        <dbReference type="ARBA" id="ARBA00001946"/>
    </source>
</evidence>
<evidence type="ECO:0000256" key="10">
    <source>
        <dbReference type="ARBA" id="ARBA00023029"/>
    </source>
</evidence>
<feature type="compositionally biased region" description="Basic residues" evidence="15">
    <location>
        <begin position="1472"/>
        <end position="1496"/>
    </location>
</feature>
<dbReference type="FunFam" id="3.30.565.10:FF:000004">
    <property type="entry name" value="DNA topoisomerase 2"/>
    <property type="match status" value="1"/>
</dbReference>
<feature type="compositionally biased region" description="Acidic residues" evidence="15">
    <location>
        <begin position="1369"/>
        <end position="1378"/>
    </location>
</feature>
<dbReference type="Pfam" id="PF00521">
    <property type="entry name" value="DNA_topoisoIV"/>
    <property type="match status" value="1"/>
</dbReference>
<dbReference type="GO" id="GO:0003918">
    <property type="term" value="F:DNA topoisomerase type II (double strand cut, ATP-hydrolyzing) activity"/>
    <property type="evidence" value="ECO:0007669"/>
    <property type="project" value="UniProtKB-UniRule"/>
</dbReference>
<dbReference type="CDD" id="cd00187">
    <property type="entry name" value="TOP4c"/>
    <property type="match status" value="1"/>
</dbReference>
<organism evidence="18 19">
    <name type="scientific">Chaetoceros tenuissimus</name>
    <dbReference type="NCBI Taxonomy" id="426638"/>
    <lineage>
        <taxon>Eukaryota</taxon>
        <taxon>Sar</taxon>
        <taxon>Stramenopiles</taxon>
        <taxon>Ochrophyta</taxon>
        <taxon>Bacillariophyta</taxon>
        <taxon>Coscinodiscophyceae</taxon>
        <taxon>Chaetocerotophycidae</taxon>
        <taxon>Chaetocerotales</taxon>
        <taxon>Chaetocerotaceae</taxon>
        <taxon>Chaetoceros</taxon>
    </lineage>
</organism>
<dbReference type="InterPro" id="IPR013758">
    <property type="entry name" value="Topo_IIA_A/C_ab"/>
</dbReference>
<evidence type="ECO:0000313" key="19">
    <source>
        <dbReference type="Proteomes" id="UP001054902"/>
    </source>
</evidence>
<feature type="compositionally biased region" description="Acidic residues" evidence="15">
    <location>
        <begin position="1507"/>
        <end position="1528"/>
    </location>
</feature>
<feature type="domain" description="Topo IIA-type catalytic" evidence="17">
    <location>
        <begin position="799"/>
        <end position="1255"/>
    </location>
</feature>
<evidence type="ECO:0000256" key="13">
    <source>
        <dbReference type="PROSITE-ProRule" id="PRU01384"/>
    </source>
</evidence>
<evidence type="ECO:0000313" key="18">
    <source>
        <dbReference type="EMBL" id="GFH58588.1"/>
    </source>
</evidence>
<dbReference type="InterPro" id="IPR013759">
    <property type="entry name" value="Topo_IIA_B_C"/>
</dbReference>
<dbReference type="Proteomes" id="UP001054902">
    <property type="component" value="Unassembled WGS sequence"/>
</dbReference>
<keyword evidence="9" id="KW-0460">Magnesium</keyword>
<dbReference type="GO" id="GO:0000819">
    <property type="term" value="P:sister chromatid segregation"/>
    <property type="evidence" value="ECO:0007669"/>
    <property type="project" value="TreeGrafter"/>
</dbReference>
<dbReference type="FunFam" id="3.30.1360.40:FF:000003">
    <property type="entry name" value="DNA topoisomerase 2"/>
    <property type="match status" value="1"/>
</dbReference>
<dbReference type="InterPro" id="IPR002205">
    <property type="entry name" value="Topo_IIA_dom_A"/>
</dbReference>
<dbReference type="InterPro" id="IPR013760">
    <property type="entry name" value="Topo_IIA-like_dom_sf"/>
</dbReference>
<feature type="region of interest" description="Disordered" evidence="15">
    <location>
        <begin position="1272"/>
        <end position="1562"/>
    </location>
</feature>
<comment type="catalytic activity">
    <reaction evidence="1 13 14">
        <text>ATP-dependent breakage, passage and rejoining of double-stranded DNA.</text>
        <dbReference type="EC" id="5.6.2.2"/>
    </reaction>
</comment>
<feature type="compositionally biased region" description="Basic residues" evidence="15">
    <location>
        <begin position="1407"/>
        <end position="1418"/>
    </location>
</feature>
<dbReference type="CDD" id="cd03365">
    <property type="entry name" value="TOPRIM_TopoIIA"/>
    <property type="match status" value="1"/>
</dbReference>
<dbReference type="PROSITE" id="PS00177">
    <property type="entry name" value="TOPOISOMERASE_II"/>
    <property type="match status" value="1"/>
</dbReference>
<proteinExistence type="inferred from homology"/>
<evidence type="ECO:0000256" key="2">
    <source>
        <dbReference type="ARBA" id="ARBA00001913"/>
    </source>
</evidence>
<dbReference type="GO" id="GO:0000712">
    <property type="term" value="P:resolution of meiotic recombination intermediates"/>
    <property type="evidence" value="ECO:0007669"/>
    <property type="project" value="TreeGrafter"/>
</dbReference>
<evidence type="ECO:0000256" key="8">
    <source>
        <dbReference type="ARBA" id="ARBA00022840"/>
    </source>
</evidence>
<dbReference type="CDD" id="cd03481">
    <property type="entry name" value="TopoIIA_Trans_ScTopoIIA"/>
    <property type="match status" value="1"/>
</dbReference>
<accession>A0AAD3D6F2</accession>
<dbReference type="InterPro" id="IPR014721">
    <property type="entry name" value="Ribsml_uS5_D2-typ_fold_subgr"/>
</dbReference>
<dbReference type="PROSITE" id="PS52040">
    <property type="entry name" value="TOPO_IIA"/>
    <property type="match status" value="1"/>
</dbReference>
<gene>
    <name evidence="18" type="ORF">CTEN210_15064</name>
</gene>
<comment type="cofactor">
    <cofactor evidence="2">
        <name>Ca(2+)</name>
        <dbReference type="ChEBI" id="CHEBI:29108"/>
    </cofactor>
</comment>
<keyword evidence="11 13" id="KW-0238">DNA-binding</keyword>
<evidence type="ECO:0000259" key="16">
    <source>
        <dbReference type="PROSITE" id="PS50880"/>
    </source>
</evidence>
<dbReference type="Gene3D" id="3.30.1490.30">
    <property type="match status" value="1"/>
</dbReference>
<feature type="compositionally biased region" description="Low complexity" evidence="15">
    <location>
        <begin position="1392"/>
        <end position="1406"/>
    </location>
</feature>
<dbReference type="Gene3D" id="3.30.230.10">
    <property type="match status" value="1"/>
</dbReference>
<dbReference type="PRINTS" id="PR01158">
    <property type="entry name" value="TOPISMRASEII"/>
</dbReference>
<dbReference type="InterPro" id="IPR013757">
    <property type="entry name" value="Topo_IIA_A_a_sf"/>
</dbReference>
<dbReference type="PANTHER" id="PTHR10169:SF38">
    <property type="entry name" value="DNA TOPOISOMERASE 2"/>
    <property type="match status" value="1"/>
</dbReference>